<protein>
    <submittedName>
        <fullName evidence="2">DUF2254 domain-containing protein</fullName>
    </submittedName>
</protein>
<evidence type="ECO:0000313" key="3">
    <source>
        <dbReference type="Proteomes" id="UP001500427"/>
    </source>
</evidence>
<proteinExistence type="predicted"/>
<sequence length="423" mass="45152">MTLGLQRLRLWWENASWVIPLAGIVGAAALSQAIVQLDQDVADPERGLLSASSAQTLLSAIGGGMVTFTGFVFSVVLLVIQFGSSAYSPRTVTYFMRARSTQWVLACFLGTVTFSFLTLFSIGSGRQESFVPFFGTATAVLLLVLSLVGFLVLISSVSTRIKVDALHTSIGAMARRRLRRRHAAATGRGARPEEPDDDLAIEGGVVVRYAGRPGQLVAVSVGHLGRLVRRDGVHVRVLVRVGDGVSVGSPIALVAAADARPSDRELSRCLLVRHERSLAHDPLYALRLLTDVALKALSPGINDPTTAVRSLDEVEGVLRVAAALPLGAAVIDAGRGSVQLRGATWADVVDLALLEVVEAGISQPQVTRRLSALLADLIADLPVALHAPLVRHTRRLTDEVRAAHPRDHELWLTGDRQGLGGSR</sequence>
<feature type="transmembrane region" description="Helical" evidence="1">
    <location>
        <begin position="103"/>
        <end position="124"/>
    </location>
</feature>
<organism evidence="2 3">
    <name type="scientific">Terrabacter aeriphilus</name>
    <dbReference type="NCBI Taxonomy" id="515662"/>
    <lineage>
        <taxon>Bacteria</taxon>
        <taxon>Bacillati</taxon>
        <taxon>Actinomycetota</taxon>
        <taxon>Actinomycetes</taxon>
        <taxon>Micrococcales</taxon>
        <taxon>Intrasporangiaceae</taxon>
        <taxon>Terrabacter</taxon>
    </lineage>
</organism>
<comment type="caution">
    <text evidence="2">The sequence shown here is derived from an EMBL/GenBank/DDBJ whole genome shotgun (WGS) entry which is preliminary data.</text>
</comment>
<dbReference type="Pfam" id="PF10011">
    <property type="entry name" value="DUF2254"/>
    <property type="match status" value="1"/>
</dbReference>
<evidence type="ECO:0000313" key="2">
    <source>
        <dbReference type="EMBL" id="GAA5034997.1"/>
    </source>
</evidence>
<keyword evidence="1" id="KW-0472">Membrane</keyword>
<keyword evidence="1" id="KW-1133">Transmembrane helix</keyword>
<feature type="transmembrane region" description="Helical" evidence="1">
    <location>
        <begin position="57"/>
        <end position="82"/>
    </location>
</feature>
<dbReference type="EMBL" id="BAABIW010000026">
    <property type="protein sequence ID" value="GAA5034997.1"/>
    <property type="molecule type" value="Genomic_DNA"/>
</dbReference>
<gene>
    <name evidence="2" type="ORF">GCM10023258_36430</name>
</gene>
<dbReference type="Proteomes" id="UP001500427">
    <property type="component" value="Unassembled WGS sequence"/>
</dbReference>
<feature type="transmembrane region" description="Helical" evidence="1">
    <location>
        <begin position="17"/>
        <end position="37"/>
    </location>
</feature>
<reference evidence="3" key="1">
    <citation type="journal article" date="2019" name="Int. J. Syst. Evol. Microbiol.">
        <title>The Global Catalogue of Microorganisms (GCM) 10K type strain sequencing project: providing services to taxonomists for standard genome sequencing and annotation.</title>
        <authorList>
            <consortium name="The Broad Institute Genomics Platform"/>
            <consortium name="The Broad Institute Genome Sequencing Center for Infectious Disease"/>
            <person name="Wu L."/>
            <person name="Ma J."/>
        </authorList>
    </citation>
    <scope>NUCLEOTIDE SEQUENCE [LARGE SCALE GENOMIC DNA]</scope>
    <source>
        <strain evidence="3">JCM 17687</strain>
    </source>
</reference>
<accession>A0ABP9JKI7</accession>
<dbReference type="InterPro" id="IPR018723">
    <property type="entry name" value="DUF2254_membrane"/>
</dbReference>
<feature type="transmembrane region" description="Helical" evidence="1">
    <location>
        <begin position="130"/>
        <end position="154"/>
    </location>
</feature>
<keyword evidence="1" id="KW-0812">Transmembrane</keyword>
<dbReference type="RefSeq" id="WP_345508944.1">
    <property type="nucleotide sequence ID" value="NZ_BAABIW010000026.1"/>
</dbReference>
<evidence type="ECO:0000256" key="1">
    <source>
        <dbReference type="SAM" id="Phobius"/>
    </source>
</evidence>
<keyword evidence="3" id="KW-1185">Reference proteome</keyword>
<name>A0ABP9JKI7_9MICO</name>